<evidence type="ECO:0000256" key="3">
    <source>
        <dbReference type="ARBA" id="ARBA00022692"/>
    </source>
</evidence>
<feature type="transmembrane region" description="Helical" evidence="8">
    <location>
        <begin position="850"/>
        <end position="881"/>
    </location>
</feature>
<accession>A0ABV5SN16</accession>
<keyword evidence="3 8" id="KW-0812">Transmembrane</keyword>
<proteinExistence type="inferred from homology"/>
<feature type="transmembrane region" description="Helical" evidence="8">
    <location>
        <begin position="364"/>
        <end position="388"/>
    </location>
</feature>
<feature type="transmembrane region" description="Helical" evidence="8">
    <location>
        <begin position="485"/>
        <end position="503"/>
    </location>
</feature>
<evidence type="ECO:0000313" key="11">
    <source>
        <dbReference type="Proteomes" id="UP001589667"/>
    </source>
</evidence>
<feature type="transmembrane region" description="Helical" evidence="8">
    <location>
        <begin position="571"/>
        <end position="593"/>
    </location>
</feature>
<dbReference type="InterPro" id="IPR003838">
    <property type="entry name" value="ABC3_permease_C"/>
</dbReference>
<evidence type="ECO:0000256" key="7">
    <source>
        <dbReference type="SAM" id="MobiDB-lite"/>
    </source>
</evidence>
<name>A0ABV5SN16_9MICO</name>
<keyword evidence="5 8" id="KW-0472">Membrane</keyword>
<dbReference type="EMBL" id="JBHMBL010000001">
    <property type="protein sequence ID" value="MFB9641726.1"/>
    <property type="molecule type" value="Genomic_DNA"/>
</dbReference>
<feature type="transmembrane region" description="Helical" evidence="8">
    <location>
        <begin position="901"/>
        <end position="925"/>
    </location>
</feature>
<keyword evidence="11" id="KW-1185">Reference proteome</keyword>
<dbReference type="Pfam" id="PF02687">
    <property type="entry name" value="FtsX"/>
    <property type="match status" value="1"/>
</dbReference>
<evidence type="ECO:0000313" key="10">
    <source>
        <dbReference type="EMBL" id="MFB9641726.1"/>
    </source>
</evidence>
<keyword evidence="2" id="KW-1003">Cell membrane</keyword>
<feature type="transmembrane region" description="Helical" evidence="8">
    <location>
        <begin position="20"/>
        <end position="43"/>
    </location>
</feature>
<dbReference type="Proteomes" id="UP001589667">
    <property type="component" value="Unassembled WGS sequence"/>
</dbReference>
<feature type="compositionally biased region" description="Pro residues" evidence="7">
    <location>
        <begin position="186"/>
        <end position="195"/>
    </location>
</feature>
<gene>
    <name evidence="10" type="ORF">ACFFQV_05405</name>
</gene>
<dbReference type="RefSeq" id="WP_157423284.1">
    <property type="nucleotide sequence ID" value="NZ_BAAANI010000006.1"/>
</dbReference>
<evidence type="ECO:0000256" key="1">
    <source>
        <dbReference type="ARBA" id="ARBA00004651"/>
    </source>
</evidence>
<organism evidence="10 11">
    <name type="scientific">Agromyces lapidis</name>
    <dbReference type="NCBI Taxonomy" id="279574"/>
    <lineage>
        <taxon>Bacteria</taxon>
        <taxon>Bacillati</taxon>
        <taxon>Actinomycetota</taxon>
        <taxon>Actinomycetes</taxon>
        <taxon>Micrococcales</taxon>
        <taxon>Microbacteriaceae</taxon>
        <taxon>Agromyces</taxon>
    </lineage>
</organism>
<dbReference type="PANTHER" id="PTHR30572:SF4">
    <property type="entry name" value="ABC TRANSPORTER PERMEASE YTRF"/>
    <property type="match status" value="1"/>
</dbReference>
<dbReference type="InterPro" id="IPR050250">
    <property type="entry name" value="Macrolide_Exporter_MacB"/>
</dbReference>
<comment type="caution">
    <text evidence="10">The sequence shown here is derived from an EMBL/GenBank/DDBJ whole genome shotgun (WGS) entry which is preliminary data.</text>
</comment>
<evidence type="ECO:0000259" key="9">
    <source>
        <dbReference type="Pfam" id="PF02687"/>
    </source>
</evidence>
<feature type="transmembrane region" description="Helical" evidence="8">
    <location>
        <begin position="800"/>
        <end position="825"/>
    </location>
</feature>
<protein>
    <submittedName>
        <fullName evidence="10">FtsX-like permease family protein</fullName>
    </submittedName>
</protein>
<feature type="region of interest" description="Disordered" evidence="7">
    <location>
        <begin position="167"/>
        <end position="197"/>
    </location>
</feature>
<evidence type="ECO:0000256" key="8">
    <source>
        <dbReference type="SAM" id="Phobius"/>
    </source>
</evidence>
<feature type="domain" description="ABC3 transporter permease C-terminal" evidence="9">
    <location>
        <begin position="807"/>
        <end position="922"/>
    </location>
</feature>
<evidence type="ECO:0000256" key="4">
    <source>
        <dbReference type="ARBA" id="ARBA00022989"/>
    </source>
</evidence>
<evidence type="ECO:0000256" key="2">
    <source>
        <dbReference type="ARBA" id="ARBA00022475"/>
    </source>
</evidence>
<feature type="transmembrane region" description="Helical" evidence="8">
    <location>
        <begin position="333"/>
        <end position="358"/>
    </location>
</feature>
<dbReference type="PANTHER" id="PTHR30572">
    <property type="entry name" value="MEMBRANE COMPONENT OF TRANSPORTER-RELATED"/>
    <property type="match status" value="1"/>
</dbReference>
<sequence length="939" mass="96475">MSARHHSALTPVGLFRRQFFAAPFASVMLALLVAAGAFLATALPRAVAAMHTAALAEHLADFPARELDLLSANRSALPDLGPSSGGTTLADDVDALWGGQEERLLAIGEQMPDELARVSDDPLQVVIAGPNSAKPDGAGPGSTDYVLYAGFDPRLDEHVELTAGAWPTALDAPPPPAEPEGEPGSLPMPEPPTAPAPSAKPLEFIAAEPVAREMHWEIGQERSIPLGTASQRVVLVGTFAAKDPGDGFWTHLPVPLEPSVAFTADGTLRITGLGFAHPNSWAALERSQLPTTLEMWFPVADDRIRADRSAELRGDLDEFTSVGYPVGSGEWDFYFSTVGVVGFSSGLGDALATAAAAAGASDTVLATVASGPIGVMVAVLVLGARVVFERRRQGLELAAARGASTGQLRGILAVEGAVIGVPAAVLGAVLGTLAVPADGGAAGLVIAALFALTPALLLVSSAPALSPLRRARADFATRGGGRVRWILEALVAIVAVAAVVLLLRRGLATSAGEVGVDPLLAAVPLLLALLTCLIVLRLYPLPLAAIVRAASRGRGLVAFLGSARALRDPSAGVVPVLTVVVGVSVAMFSAVLLGTVQTGVDRAADARVGADAAVAGVPFTLEQQEAFAAVPGVEAIAPVYATDSIQVGIDGRLRTTTLVVVDSEEMRAVQAGRSGATPLPEGLSETGAEAVPVVISKVIADSIEGAEEVELDRDAFEVLGVVDGRTAFWPRTSWVLMDRANADGFVGTFVPDRVLVRFEPGADAAAVTAELGEIAGEGATVTTPTMLRDELASTSVTQGLVVSLIGAIVLSSLLTALAIVLTLVVGRPARERLLPLLTTLGLRRRGERALVAWEVGPVVVVALVAGALLGVVLPFVVLQGIDLRAFTGADQQPGVVFDLRLIGAVLVGSVLVTGLAVLLASRVGGEASAARAMRKEEEG</sequence>
<comment type="similarity">
    <text evidence="6">Belongs to the ABC-4 integral membrane protein family.</text>
</comment>
<feature type="transmembrane region" description="Helical" evidence="8">
    <location>
        <begin position="523"/>
        <end position="550"/>
    </location>
</feature>
<reference evidence="10 11" key="1">
    <citation type="submission" date="2024-09" db="EMBL/GenBank/DDBJ databases">
        <authorList>
            <person name="Sun Q."/>
            <person name="Mori K."/>
        </authorList>
    </citation>
    <scope>NUCLEOTIDE SEQUENCE [LARGE SCALE GENOMIC DNA]</scope>
    <source>
        <strain evidence="10 11">JCM 14321</strain>
    </source>
</reference>
<comment type="subcellular location">
    <subcellularLocation>
        <location evidence="1">Cell membrane</location>
        <topology evidence="1">Multi-pass membrane protein</topology>
    </subcellularLocation>
</comment>
<evidence type="ECO:0000256" key="6">
    <source>
        <dbReference type="ARBA" id="ARBA00038076"/>
    </source>
</evidence>
<evidence type="ECO:0000256" key="5">
    <source>
        <dbReference type="ARBA" id="ARBA00023136"/>
    </source>
</evidence>
<keyword evidence="4 8" id="KW-1133">Transmembrane helix</keyword>
<feature type="transmembrane region" description="Helical" evidence="8">
    <location>
        <begin position="408"/>
        <end position="435"/>
    </location>
</feature>
<feature type="transmembrane region" description="Helical" evidence="8">
    <location>
        <begin position="441"/>
        <end position="465"/>
    </location>
</feature>